<feature type="transmembrane region" description="Helical" evidence="1">
    <location>
        <begin position="116"/>
        <end position="138"/>
    </location>
</feature>
<dbReference type="AlphaFoldDB" id="A0A2W5N3E1"/>
<evidence type="ECO:0000313" key="2">
    <source>
        <dbReference type="EMBL" id="PZQ20600.1"/>
    </source>
</evidence>
<gene>
    <name evidence="2" type="ORF">DI569_15020</name>
</gene>
<accession>A0A2W5N3E1</accession>
<feature type="transmembrane region" description="Helical" evidence="1">
    <location>
        <begin position="31"/>
        <end position="54"/>
    </location>
</feature>
<sequence>MNWDTIFQLANYWAIAAWIALAFLPRGPKILALILYLGVFLLCLAYTVLIAGFLSGGIDPGGPGSGGDLTTLAGVMKLFDTPGGATLGWIHYLAFDLFAGLWIARDADQKGFGRIAQFPFLLLTLLAGPVGLFLWLIVRERRARAQAKRRAAA</sequence>
<keyword evidence="1" id="KW-0812">Transmembrane</keyword>
<evidence type="ECO:0000256" key="1">
    <source>
        <dbReference type="SAM" id="Phobius"/>
    </source>
</evidence>
<reference evidence="2 3" key="1">
    <citation type="submission" date="2017-08" db="EMBL/GenBank/DDBJ databases">
        <title>Infants hospitalized years apart are colonized by the same room-sourced microbial strains.</title>
        <authorList>
            <person name="Brooks B."/>
            <person name="Olm M.R."/>
            <person name="Firek B.A."/>
            <person name="Baker R."/>
            <person name="Thomas B.C."/>
            <person name="Morowitz M.J."/>
            <person name="Banfield J.F."/>
        </authorList>
    </citation>
    <scope>NUCLEOTIDE SEQUENCE [LARGE SCALE GENOMIC DNA]</scope>
    <source>
        <strain evidence="2">S2_005_003_R2_47</strain>
    </source>
</reference>
<keyword evidence="1" id="KW-0472">Membrane</keyword>
<evidence type="ECO:0000313" key="3">
    <source>
        <dbReference type="Proteomes" id="UP000248597"/>
    </source>
</evidence>
<proteinExistence type="predicted"/>
<dbReference type="Pfam" id="PF14108">
    <property type="entry name" value="ABA4-like"/>
    <property type="match status" value="1"/>
</dbReference>
<protein>
    <submittedName>
        <fullName evidence="2">DUF4281 domain-containing protein</fullName>
    </submittedName>
</protein>
<comment type="caution">
    <text evidence="2">The sequence shown here is derived from an EMBL/GenBank/DDBJ whole genome shotgun (WGS) entry which is preliminary data.</text>
</comment>
<name>A0A2W5N3E1_SPHMC</name>
<dbReference type="EMBL" id="QFPJ01000053">
    <property type="protein sequence ID" value="PZQ20600.1"/>
    <property type="molecule type" value="Genomic_DNA"/>
</dbReference>
<dbReference type="InterPro" id="IPR025461">
    <property type="entry name" value="ABA4-like"/>
</dbReference>
<keyword evidence="1" id="KW-1133">Transmembrane helix</keyword>
<dbReference type="Proteomes" id="UP000248597">
    <property type="component" value="Unassembled WGS sequence"/>
</dbReference>
<organism evidence="2 3">
    <name type="scientific">Sphingopyxis macrogoltabida</name>
    <name type="common">Sphingomonas macrogoltabidus</name>
    <dbReference type="NCBI Taxonomy" id="33050"/>
    <lineage>
        <taxon>Bacteria</taxon>
        <taxon>Pseudomonadati</taxon>
        <taxon>Pseudomonadota</taxon>
        <taxon>Alphaproteobacteria</taxon>
        <taxon>Sphingomonadales</taxon>
        <taxon>Sphingomonadaceae</taxon>
        <taxon>Sphingopyxis</taxon>
    </lineage>
</organism>
<feature type="transmembrane region" description="Helical" evidence="1">
    <location>
        <begin position="6"/>
        <end position="24"/>
    </location>
</feature>